<dbReference type="Proteomes" id="UP000032180">
    <property type="component" value="Chromosome 5"/>
</dbReference>
<feature type="compositionally biased region" description="Basic and acidic residues" evidence="6">
    <location>
        <begin position="62"/>
        <end position="79"/>
    </location>
</feature>
<dbReference type="Gene3D" id="2.40.330.10">
    <property type="entry name" value="DNA-binding pseudobarrel domain"/>
    <property type="match status" value="1"/>
</dbReference>
<accession>A0A0D9WE79</accession>
<evidence type="ECO:0000256" key="3">
    <source>
        <dbReference type="ARBA" id="ARBA00023125"/>
    </source>
</evidence>
<reference evidence="7" key="3">
    <citation type="submission" date="2015-04" db="UniProtKB">
        <authorList>
            <consortium name="EnsemblPlants"/>
        </authorList>
    </citation>
    <scope>IDENTIFICATION</scope>
</reference>
<keyword evidence="3" id="KW-0238">DNA-binding</keyword>
<evidence type="ECO:0008006" key="9">
    <source>
        <dbReference type="Google" id="ProtNLM"/>
    </source>
</evidence>
<evidence type="ECO:0000313" key="8">
    <source>
        <dbReference type="Proteomes" id="UP000032180"/>
    </source>
</evidence>
<feature type="region of interest" description="Disordered" evidence="6">
    <location>
        <begin position="62"/>
        <end position="132"/>
    </location>
</feature>
<dbReference type="AlphaFoldDB" id="A0A0D9WE79"/>
<name>A0A0D9WE79_9ORYZ</name>
<feature type="region of interest" description="Disordered" evidence="6">
    <location>
        <begin position="398"/>
        <end position="429"/>
    </location>
</feature>
<comment type="subcellular location">
    <subcellularLocation>
        <location evidence="1">Nucleus</location>
    </subcellularLocation>
</comment>
<dbReference type="PANTHER" id="PTHR34397:SF22">
    <property type="entry name" value="OS05G0237600 PROTEIN"/>
    <property type="match status" value="1"/>
</dbReference>
<evidence type="ECO:0000256" key="1">
    <source>
        <dbReference type="ARBA" id="ARBA00004123"/>
    </source>
</evidence>
<proteinExistence type="predicted"/>
<evidence type="ECO:0000256" key="2">
    <source>
        <dbReference type="ARBA" id="ARBA00023015"/>
    </source>
</evidence>
<dbReference type="InterPro" id="IPR015300">
    <property type="entry name" value="DNA-bd_pseudobarrel_sf"/>
</dbReference>
<keyword evidence="4" id="KW-0804">Transcription</keyword>
<keyword evidence="8" id="KW-1185">Reference proteome</keyword>
<evidence type="ECO:0000256" key="4">
    <source>
        <dbReference type="ARBA" id="ARBA00023163"/>
    </source>
</evidence>
<protein>
    <recommendedName>
        <fullName evidence="9">TF-B3 domain-containing protein</fullName>
    </recommendedName>
</protein>
<dbReference type="Gramene" id="LPERR05G06870.1">
    <property type="protein sequence ID" value="LPERR05G06870.1"/>
    <property type="gene ID" value="LPERR05G06870"/>
</dbReference>
<evidence type="ECO:0000256" key="6">
    <source>
        <dbReference type="SAM" id="MobiDB-lite"/>
    </source>
</evidence>
<organism evidence="7 8">
    <name type="scientific">Leersia perrieri</name>
    <dbReference type="NCBI Taxonomy" id="77586"/>
    <lineage>
        <taxon>Eukaryota</taxon>
        <taxon>Viridiplantae</taxon>
        <taxon>Streptophyta</taxon>
        <taxon>Embryophyta</taxon>
        <taxon>Tracheophyta</taxon>
        <taxon>Spermatophyta</taxon>
        <taxon>Magnoliopsida</taxon>
        <taxon>Liliopsida</taxon>
        <taxon>Poales</taxon>
        <taxon>Poaceae</taxon>
        <taxon>BOP clade</taxon>
        <taxon>Oryzoideae</taxon>
        <taxon>Oryzeae</taxon>
        <taxon>Oryzinae</taxon>
        <taxon>Leersia</taxon>
    </lineage>
</organism>
<reference evidence="8" key="2">
    <citation type="submission" date="2013-12" db="EMBL/GenBank/DDBJ databases">
        <authorList>
            <person name="Yu Y."/>
            <person name="Lee S."/>
            <person name="de Baynast K."/>
            <person name="Wissotski M."/>
            <person name="Liu L."/>
            <person name="Talag J."/>
            <person name="Goicoechea J."/>
            <person name="Angelova A."/>
            <person name="Jetty R."/>
            <person name="Kudrna D."/>
            <person name="Golser W."/>
            <person name="Rivera L."/>
            <person name="Zhang J."/>
            <person name="Wing R."/>
        </authorList>
    </citation>
    <scope>NUCLEOTIDE SEQUENCE</scope>
</reference>
<dbReference type="GO" id="GO:0003677">
    <property type="term" value="F:DNA binding"/>
    <property type="evidence" value="ECO:0007669"/>
    <property type="project" value="UniProtKB-KW"/>
</dbReference>
<sequence>MNLKDVLAHEHNTIPRRKRTRREAIILMDHTAEEAINANGSKSHEDEVIIVGNVVVDGSEKADEYCSDKADESEREKERQRKRKGKMVAVDDNHSPTSTPNIPPGEKKLMGDAIRAGGGRRRPPHATTTATATTTTKLTLNPNRFWAGLGHDGTSTSSAGSEMCTSLDGIAVVDERLRQFLKGLGATTPVRVYGKKMWPSDRDTYQNRFQMSCKSWHDTEGVFPLDVILTQAEKKAILPKPKEEYEYDNDGKKKKNKESHGLEVMAYDRTGEPYNLKLSYASSNTSYRLITNWGNFLRKRNLVERDETDVKNNNKKKKGIKVVEKPENVDTEKAKKIVDEAMIDVWVFRSPKLPVGKDEHEDGRLGVVMVHYFKGEAPHADAGFNAHEELLQARPAPAVKNGKDKDQQEAASSSSSSSSSSSHEEKQKQVIIMEDLPAKEEEEEPNGDAAAVMEIAAAVAAVAVAGEDEAAAGVVQPPHVVEEVVEVAEAALLQEEPNGDAVVLQLPPWEIAEVPRDLPPGVTLDVYWASEILLDIARERPTVRRALL</sequence>
<dbReference type="HOGENOM" id="CLU_497295_0_0_1"/>
<dbReference type="GO" id="GO:0005634">
    <property type="term" value="C:nucleus"/>
    <property type="evidence" value="ECO:0007669"/>
    <property type="project" value="UniProtKB-SubCell"/>
</dbReference>
<keyword evidence="2" id="KW-0805">Transcription regulation</keyword>
<dbReference type="eggNOG" id="ENOG502R3G0">
    <property type="taxonomic scope" value="Eukaryota"/>
</dbReference>
<reference evidence="7 8" key="1">
    <citation type="submission" date="2012-08" db="EMBL/GenBank/DDBJ databases">
        <title>Oryza genome evolution.</title>
        <authorList>
            <person name="Wing R.A."/>
        </authorList>
    </citation>
    <scope>NUCLEOTIDE SEQUENCE</scope>
</reference>
<evidence type="ECO:0000256" key="5">
    <source>
        <dbReference type="ARBA" id="ARBA00023242"/>
    </source>
</evidence>
<dbReference type="EnsemblPlants" id="LPERR05G06870.1">
    <property type="protein sequence ID" value="LPERR05G06870.1"/>
    <property type="gene ID" value="LPERR05G06870"/>
</dbReference>
<dbReference type="PANTHER" id="PTHR34397">
    <property type="entry name" value="OS05G0237600 PROTEIN"/>
    <property type="match status" value="1"/>
</dbReference>
<feature type="compositionally biased region" description="Low complexity" evidence="6">
    <location>
        <begin position="412"/>
        <end position="421"/>
    </location>
</feature>
<evidence type="ECO:0000313" key="7">
    <source>
        <dbReference type="EnsemblPlants" id="LPERR05G06870.1"/>
    </source>
</evidence>
<dbReference type="SUPFAM" id="SSF101936">
    <property type="entry name" value="DNA-binding pseudobarrel domain"/>
    <property type="match status" value="1"/>
</dbReference>
<keyword evidence="5" id="KW-0539">Nucleus</keyword>